<reference evidence="2 3" key="2">
    <citation type="submission" date="2018-11" db="EMBL/GenBank/DDBJ databases">
        <authorList>
            <consortium name="Pathogen Informatics"/>
        </authorList>
    </citation>
    <scope>NUCLEOTIDE SEQUENCE [LARGE SCALE GENOMIC DNA]</scope>
</reference>
<dbReference type="InterPro" id="IPR000467">
    <property type="entry name" value="G_patch_dom"/>
</dbReference>
<dbReference type="WBParaSite" id="GPUH_0001062501-mRNA-1">
    <property type="protein sequence ID" value="GPUH_0001062501-mRNA-1"/>
    <property type="gene ID" value="GPUH_0001062501"/>
</dbReference>
<dbReference type="GO" id="GO:0003676">
    <property type="term" value="F:nucleic acid binding"/>
    <property type="evidence" value="ECO:0007669"/>
    <property type="project" value="InterPro"/>
</dbReference>
<protein>
    <submittedName>
        <fullName evidence="4">G-patch domain-containing protein</fullName>
    </submittedName>
</protein>
<reference evidence="4" key="1">
    <citation type="submission" date="2016-06" db="UniProtKB">
        <authorList>
            <consortium name="WormBaseParasite"/>
        </authorList>
    </citation>
    <scope>IDENTIFICATION</scope>
</reference>
<dbReference type="PROSITE" id="PS50174">
    <property type="entry name" value="G_PATCH"/>
    <property type="match status" value="1"/>
</dbReference>
<proteinExistence type="predicted"/>
<evidence type="ECO:0000313" key="2">
    <source>
        <dbReference type="EMBL" id="VDN17682.1"/>
    </source>
</evidence>
<feature type="domain" description="G-patch" evidence="1">
    <location>
        <begin position="392"/>
        <end position="438"/>
    </location>
</feature>
<dbReference type="Pfam" id="PF17780">
    <property type="entry name" value="OCRE"/>
    <property type="match status" value="1"/>
</dbReference>
<dbReference type="SMART" id="SM00443">
    <property type="entry name" value="G_patch"/>
    <property type="match status" value="1"/>
</dbReference>
<dbReference type="PANTHER" id="PTHR23106:SF24">
    <property type="entry name" value="ANGIOGENIC FACTOR WITH G PATCH AND FHA DOMAINS 1"/>
    <property type="match status" value="1"/>
</dbReference>
<dbReference type="EMBL" id="UYRT01078060">
    <property type="protein sequence ID" value="VDN17682.1"/>
    <property type="molecule type" value="Genomic_DNA"/>
</dbReference>
<accession>A0A183DPH1</accession>
<dbReference type="Pfam" id="PF01585">
    <property type="entry name" value="G-patch"/>
    <property type="match status" value="1"/>
</dbReference>
<dbReference type="InterPro" id="IPR053027">
    <property type="entry name" value="AGGF1"/>
</dbReference>
<gene>
    <name evidence="2" type="ORF">GPUH_LOCUS10612</name>
</gene>
<dbReference type="PANTHER" id="PTHR23106">
    <property type="entry name" value="ANGIOGENIC FACTOR WITH G PATCH AND FHA DOMAINS 1"/>
    <property type="match status" value="1"/>
</dbReference>
<evidence type="ECO:0000313" key="3">
    <source>
        <dbReference type="Proteomes" id="UP000271098"/>
    </source>
</evidence>
<dbReference type="Proteomes" id="UP000271098">
    <property type="component" value="Unassembled WGS sequence"/>
</dbReference>
<name>A0A183DPH1_9BILA</name>
<organism evidence="4">
    <name type="scientific">Gongylonema pulchrum</name>
    <dbReference type="NCBI Taxonomy" id="637853"/>
    <lineage>
        <taxon>Eukaryota</taxon>
        <taxon>Metazoa</taxon>
        <taxon>Ecdysozoa</taxon>
        <taxon>Nematoda</taxon>
        <taxon>Chromadorea</taxon>
        <taxon>Rhabditida</taxon>
        <taxon>Spirurina</taxon>
        <taxon>Spiruromorpha</taxon>
        <taxon>Spiruroidea</taxon>
        <taxon>Gongylonematidae</taxon>
        <taxon>Gongylonema</taxon>
    </lineage>
</organism>
<evidence type="ECO:0000259" key="1">
    <source>
        <dbReference type="PROSITE" id="PS50174"/>
    </source>
</evidence>
<keyword evidence="3" id="KW-1185">Reference proteome</keyword>
<dbReference type="InterPro" id="IPR041591">
    <property type="entry name" value="OCRE"/>
</dbReference>
<evidence type="ECO:0000313" key="4">
    <source>
        <dbReference type="WBParaSite" id="GPUH_0001062501-mRNA-1"/>
    </source>
</evidence>
<sequence length="478" mass="55050">MTLNYFQDGTAQRSRTCKVRLLFAGVWKVWGHLEMLVAHMQTPRKLEAPSMQLLRNRYYWEWCFQENKSIAEMLRETANEFLRERFLQGFEFVKEHNLYYNPVTGYYYDENTGLFYHAATRCYYYYDSQTDNYVYYSRLQCDQLWRDKLAERRAFTLFGASYASGMSQDEVDVFECLCSLLRDVSRLADTDQPGCDDPLEDGISTLIQNERMEYAPCLRIVNQSSGALYVIIADVSYDEEKQKYFVRAAADGAEISINGQKLNCIAPAAVEHGDEWQFEAHTLLVHIHHAFSIEGTNTCSACEQPLLKSSRTVSGLSNSLPDEKISKETQRRRILQDIKKQYGIYNASYCFLFIQNKAIFAVGSVCTGHFTISGMTIALAEEKPSSSKVLDESSRGFNLLQKMGWKQGCGLGRKEDGITEPIICEVRPERVGLGMKKDVNFQISGKQSKKQHIMHLTRQRYEKSEIFLVDNDQDDENH</sequence>
<dbReference type="AlphaFoldDB" id="A0A183DPH1"/>
<dbReference type="OrthoDB" id="2538319at2759"/>